<evidence type="ECO:0000259" key="3">
    <source>
        <dbReference type="Pfam" id="PF00294"/>
    </source>
</evidence>
<protein>
    <submittedName>
        <fullName evidence="4">Ribokinase</fullName>
        <ecNumber evidence="4">2.7.1.15</ecNumber>
    </submittedName>
</protein>
<dbReference type="EC" id="2.7.1.15" evidence="4"/>
<dbReference type="InterPro" id="IPR011611">
    <property type="entry name" value="PfkB_dom"/>
</dbReference>
<keyword evidence="2 4" id="KW-0418">Kinase</keyword>
<evidence type="ECO:0000256" key="1">
    <source>
        <dbReference type="ARBA" id="ARBA00022679"/>
    </source>
</evidence>
<dbReference type="PANTHER" id="PTHR10584">
    <property type="entry name" value="SUGAR KINASE"/>
    <property type="match status" value="1"/>
</dbReference>
<dbReference type="Pfam" id="PF00294">
    <property type="entry name" value="PfkB"/>
    <property type="match status" value="1"/>
</dbReference>
<reference evidence="4" key="1">
    <citation type="submission" date="2020-02" db="EMBL/GenBank/DDBJ databases">
        <authorList>
            <person name="Meier V. D."/>
        </authorList>
    </citation>
    <scope>NUCLEOTIDE SEQUENCE</scope>
    <source>
        <strain evidence="4">AVDCRST_MAG33</strain>
    </source>
</reference>
<evidence type="ECO:0000256" key="2">
    <source>
        <dbReference type="ARBA" id="ARBA00022777"/>
    </source>
</evidence>
<dbReference type="PANTHER" id="PTHR10584:SF166">
    <property type="entry name" value="RIBOKINASE"/>
    <property type="match status" value="1"/>
</dbReference>
<proteinExistence type="predicted"/>
<dbReference type="Gene3D" id="3.40.1190.20">
    <property type="match status" value="1"/>
</dbReference>
<dbReference type="EMBL" id="CADCWK010000156">
    <property type="protein sequence ID" value="CAA9559457.1"/>
    <property type="molecule type" value="Genomic_DNA"/>
</dbReference>
<feature type="domain" description="Carbohydrate kinase PfkB" evidence="3">
    <location>
        <begin position="36"/>
        <end position="283"/>
    </location>
</feature>
<name>A0A6J4UTL3_9BACT</name>
<dbReference type="GO" id="GO:0004747">
    <property type="term" value="F:ribokinase activity"/>
    <property type="evidence" value="ECO:0007669"/>
    <property type="project" value="UniProtKB-EC"/>
</dbReference>
<sequence>MTARSAGRVFVSGAASWNILVGLDHLHEARSQTIFARSHRERLGGTSAGKALNLARLGFDVTLKTCLGGDAATDEIRTALAHPAITLIDVRDADTPTERHLNLMSDDGGRVSIYLAAAGMLRDPMPAAAVDALHHSAIAVLDLSDHSLATIPVARELGIPIWTDLHDWDGTDAYRQPFAEAADVIMFSDALIDDPVPLIERWVGLGKRLVICTRGPLGAIAGDATGIVVQPAIPVPRIVDTNGAGDAFFAGALFGHLSGLDPDRCLRFGAIAGALCVQSSDLAAADLNPAALRISL</sequence>
<gene>
    <name evidence="4" type="ORF">AVDCRST_MAG33-1559</name>
</gene>
<dbReference type="AlphaFoldDB" id="A0A6J4UTL3"/>
<keyword evidence="1 4" id="KW-0808">Transferase</keyword>
<accession>A0A6J4UTL3</accession>
<dbReference type="SUPFAM" id="SSF53613">
    <property type="entry name" value="Ribokinase-like"/>
    <property type="match status" value="1"/>
</dbReference>
<dbReference type="InterPro" id="IPR002173">
    <property type="entry name" value="Carboh/pur_kinase_PfkB_CS"/>
</dbReference>
<dbReference type="InterPro" id="IPR029056">
    <property type="entry name" value="Ribokinase-like"/>
</dbReference>
<evidence type="ECO:0000313" key="4">
    <source>
        <dbReference type="EMBL" id="CAA9559457.1"/>
    </source>
</evidence>
<organism evidence="4">
    <name type="scientific">uncultured Thermomicrobiales bacterium</name>
    <dbReference type="NCBI Taxonomy" id="1645740"/>
    <lineage>
        <taxon>Bacteria</taxon>
        <taxon>Pseudomonadati</taxon>
        <taxon>Thermomicrobiota</taxon>
        <taxon>Thermomicrobia</taxon>
        <taxon>Thermomicrobiales</taxon>
        <taxon>environmental samples</taxon>
    </lineage>
</organism>
<dbReference type="PROSITE" id="PS00584">
    <property type="entry name" value="PFKB_KINASES_2"/>
    <property type="match status" value="1"/>
</dbReference>